<dbReference type="AlphaFoldDB" id="A0AAW2IS91"/>
<feature type="region of interest" description="Disordered" evidence="1">
    <location>
        <begin position="536"/>
        <end position="596"/>
    </location>
</feature>
<feature type="compositionally biased region" description="Polar residues" evidence="1">
    <location>
        <begin position="121"/>
        <end position="133"/>
    </location>
</feature>
<evidence type="ECO:0000256" key="1">
    <source>
        <dbReference type="SAM" id="MobiDB-lite"/>
    </source>
</evidence>
<reference evidence="3" key="2">
    <citation type="journal article" date="2024" name="Plant">
        <title>Genomic evolution and insights into agronomic trait innovations of Sesamum species.</title>
        <authorList>
            <person name="Miao H."/>
            <person name="Wang L."/>
            <person name="Qu L."/>
            <person name="Liu H."/>
            <person name="Sun Y."/>
            <person name="Le M."/>
            <person name="Wang Q."/>
            <person name="Wei S."/>
            <person name="Zheng Y."/>
            <person name="Lin W."/>
            <person name="Duan Y."/>
            <person name="Cao H."/>
            <person name="Xiong S."/>
            <person name="Wang X."/>
            <person name="Wei L."/>
            <person name="Li C."/>
            <person name="Ma Q."/>
            <person name="Ju M."/>
            <person name="Zhao R."/>
            <person name="Li G."/>
            <person name="Mu C."/>
            <person name="Tian Q."/>
            <person name="Mei H."/>
            <person name="Zhang T."/>
            <person name="Gao T."/>
            <person name="Zhang H."/>
        </authorList>
    </citation>
    <scope>NUCLEOTIDE SEQUENCE</scope>
    <source>
        <strain evidence="3">G02</strain>
    </source>
</reference>
<proteinExistence type="predicted"/>
<dbReference type="Pfam" id="PF14111">
    <property type="entry name" value="DUF4283"/>
    <property type="match status" value="1"/>
</dbReference>
<dbReference type="InterPro" id="IPR025558">
    <property type="entry name" value="DUF4283"/>
</dbReference>
<gene>
    <name evidence="3" type="ORF">Sradi_7176500</name>
</gene>
<evidence type="ECO:0000259" key="2">
    <source>
        <dbReference type="Pfam" id="PF14111"/>
    </source>
</evidence>
<dbReference type="PANTHER" id="PTHR31286:SF180">
    <property type="entry name" value="OS10G0362600 PROTEIN"/>
    <property type="match status" value="1"/>
</dbReference>
<evidence type="ECO:0000313" key="3">
    <source>
        <dbReference type="EMBL" id="KAL0285314.1"/>
    </source>
</evidence>
<sequence length="641" mass="71487">MSKSDSDGQHHCPCRITDARKESAGSPVIPGPAEKKDQRAPGVPMISPESKLPAISYSKLQPGSNRLLSLSNFLQHQDAAEDLQTHKPTCETEEDFDMEENSLLPLSHNTHTNPSHDTHTAHANSCNPNTNESPADGDSPETDVRTSADTIAEKIRHEFTFSDFHALASRVLDGDEASLEKLESLKQQWERRFLEPSEGRLRAARRLLPRLPATVNFLPRRSILVPTREGTEPHILTQEILLQGLYRLHNRLRVHSISRPIRPPGIIPPAPEFFVGKIKIDTTKSDAIADAFLNSTRKTLRYIPPENQNDEIIIKPTTDMLDLGSKRWQSTAVGYFLGKKPYFPQLEAFAKANWKGLQRVSATANGFYFFTFKSSVFMEEVMEEGPWLFQGQPVVLQAWEQGMTLRRHKHMQVPVWIRLRHLPLEYWTEDGLSAVASGVGIPLYTDRITKSCSRLDYARVCIMLDYQSKLPRHLVIISPSRGDGKEVPIKIDIEYEWLPMRCTQCCSLGHNLKSCPELKVRKQSVPVSIFVQKKQPNPVDLSSKGGDKSELEADGAAEVEAGGSNTADTVKEVSLAPTNISSSSPSSRRNEGEIPYSKGKEVIVYNPFALLGTGDGFSEEDMEEQTDAGPSTSSPKPIAHD</sequence>
<feature type="region of interest" description="Disordered" evidence="1">
    <location>
        <begin position="104"/>
        <end position="145"/>
    </location>
</feature>
<feature type="domain" description="DUF4283" evidence="2">
    <location>
        <begin position="326"/>
        <end position="403"/>
    </location>
</feature>
<feature type="region of interest" description="Disordered" evidence="1">
    <location>
        <begin position="613"/>
        <end position="641"/>
    </location>
</feature>
<accession>A0AAW2IS91</accession>
<dbReference type="EMBL" id="JACGWJ010001058">
    <property type="protein sequence ID" value="KAL0285314.1"/>
    <property type="molecule type" value="Genomic_DNA"/>
</dbReference>
<dbReference type="InterPro" id="IPR040256">
    <property type="entry name" value="At4g02000-like"/>
</dbReference>
<name>A0AAW2IS91_SESRA</name>
<dbReference type="PANTHER" id="PTHR31286">
    <property type="entry name" value="GLYCINE-RICH CELL WALL STRUCTURAL PROTEIN 1.8-LIKE"/>
    <property type="match status" value="1"/>
</dbReference>
<feature type="compositionally biased region" description="Acidic residues" evidence="1">
    <location>
        <begin position="617"/>
        <end position="626"/>
    </location>
</feature>
<organism evidence="3">
    <name type="scientific">Sesamum radiatum</name>
    <name type="common">Black benniseed</name>
    <dbReference type="NCBI Taxonomy" id="300843"/>
    <lineage>
        <taxon>Eukaryota</taxon>
        <taxon>Viridiplantae</taxon>
        <taxon>Streptophyta</taxon>
        <taxon>Embryophyta</taxon>
        <taxon>Tracheophyta</taxon>
        <taxon>Spermatophyta</taxon>
        <taxon>Magnoliopsida</taxon>
        <taxon>eudicotyledons</taxon>
        <taxon>Gunneridae</taxon>
        <taxon>Pentapetalae</taxon>
        <taxon>asterids</taxon>
        <taxon>lamiids</taxon>
        <taxon>Lamiales</taxon>
        <taxon>Pedaliaceae</taxon>
        <taxon>Sesamum</taxon>
    </lineage>
</organism>
<feature type="compositionally biased region" description="Basic and acidic residues" evidence="1">
    <location>
        <begin position="1"/>
        <end position="10"/>
    </location>
</feature>
<feature type="region of interest" description="Disordered" evidence="1">
    <location>
        <begin position="1"/>
        <end position="49"/>
    </location>
</feature>
<reference evidence="3" key="1">
    <citation type="submission" date="2020-06" db="EMBL/GenBank/DDBJ databases">
        <authorList>
            <person name="Li T."/>
            <person name="Hu X."/>
            <person name="Zhang T."/>
            <person name="Song X."/>
            <person name="Zhang H."/>
            <person name="Dai N."/>
            <person name="Sheng W."/>
            <person name="Hou X."/>
            <person name="Wei L."/>
        </authorList>
    </citation>
    <scope>NUCLEOTIDE SEQUENCE</scope>
    <source>
        <strain evidence="3">G02</strain>
        <tissue evidence="3">Leaf</tissue>
    </source>
</reference>
<protein>
    <recommendedName>
        <fullName evidence="2">DUF4283 domain-containing protein</fullName>
    </recommendedName>
</protein>
<comment type="caution">
    <text evidence="3">The sequence shown here is derived from an EMBL/GenBank/DDBJ whole genome shotgun (WGS) entry which is preliminary data.</text>
</comment>